<protein>
    <submittedName>
        <fullName evidence="1">Uncharacterized protein</fullName>
    </submittedName>
</protein>
<proteinExistence type="predicted"/>
<sequence>MKLSRYSMSFLFSGINTTFIQSPIAITYQSSISVSLFAIKDEIVNE</sequence>
<reference evidence="1" key="1">
    <citation type="submission" date="2012-05" db="EMBL/GenBank/DDBJ databases">
        <title>Distribution of dehalogenation activities and characterization of organohalide-responsive genes in marine subsurface sediments of the Nankai Trough plate-subduction zone.</title>
        <authorList>
            <person name="Futagami T."/>
            <person name="Morono Y."/>
            <person name="Terada T."/>
            <person name="Kaksonen A.H."/>
            <person name="Inagaki F."/>
        </authorList>
    </citation>
    <scope>NUCLEOTIDE SEQUENCE</scope>
</reference>
<accession>I2FJL9</accession>
<dbReference type="EMBL" id="AB716319">
    <property type="protein sequence ID" value="BAM15204.2"/>
    <property type="molecule type" value="Genomic_DNA"/>
</dbReference>
<name>I2FJL9_9ZZZZ</name>
<organism evidence="1">
    <name type="scientific">uncultured microorganism</name>
    <dbReference type="NCBI Taxonomy" id="358574"/>
    <lineage>
        <taxon>unclassified sequences</taxon>
        <taxon>environmental samples</taxon>
    </lineage>
</organism>
<dbReference type="AlphaFoldDB" id="I2FJL9"/>
<evidence type="ECO:0000313" key="1">
    <source>
        <dbReference type="EMBL" id="BAM15204.2"/>
    </source>
</evidence>